<accession>A0A3R7RUI2</accession>
<reference evidence="4 5" key="1">
    <citation type="journal article" date="2018" name="BMC Genomics">
        <title>Genomic comparison of Trypanosoma conorhini and Trypanosoma rangeli to Trypanosoma cruzi strains of high and low virulence.</title>
        <authorList>
            <person name="Bradwell K.R."/>
            <person name="Koparde V.N."/>
            <person name="Matveyev A.V."/>
            <person name="Serrano M.G."/>
            <person name="Alves J.M."/>
            <person name="Parikh H."/>
            <person name="Huang B."/>
            <person name="Lee V."/>
            <person name="Espinosa-Alvarez O."/>
            <person name="Ortiz P.A."/>
            <person name="Costa-Martins A.G."/>
            <person name="Teixeira M.M."/>
            <person name="Buck G.A."/>
        </authorList>
    </citation>
    <scope>NUCLEOTIDE SEQUENCE [LARGE SCALE GENOMIC DNA]</scope>
    <source>
        <strain evidence="4 5">025E</strain>
    </source>
</reference>
<keyword evidence="5" id="KW-1185">Reference proteome</keyword>
<evidence type="ECO:0000256" key="3">
    <source>
        <dbReference type="SAM" id="SignalP"/>
    </source>
</evidence>
<protein>
    <recommendedName>
        <fullName evidence="6">G protein-coupled receptor</fullName>
    </recommendedName>
</protein>
<feature type="transmembrane region" description="Helical" evidence="2">
    <location>
        <begin position="595"/>
        <end position="614"/>
    </location>
</feature>
<feature type="transmembrane region" description="Helical" evidence="2">
    <location>
        <begin position="278"/>
        <end position="298"/>
    </location>
</feature>
<keyword evidence="2" id="KW-1133">Transmembrane helix</keyword>
<evidence type="ECO:0008006" key="6">
    <source>
        <dbReference type="Google" id="ProtNLM"/>
    </source>
</evidence>
<evidence type="ECO:0000313" key="4">
    <source>
        <dbReference type="EMBL" id="RNF13267.1"/>
    </source>
</evidence>
<feature type="transmembrane region" description="Helical" evidence="2">
    <location>
        <begin position="489"/>
        <end position="508"/>
    </location>
</feature>
<feature type="signal peptide" evidence="3">
    <location>
        <begin position="1"/>
        <end position="24"/>
    </location>
</feature>
<dbReference type="OrthoDB" id="267501at2759"/>
<keyword evidence="2" id="KW-0812">Transmembrane</keyword>
<evidence type="ECO:0000256" key="1">
    <source>
        <dbReference type="SAM" id="MobiDB-lite"/>
    </source>
</evidence>
<feature type="transmembrane region" description="Helical" evidence="2">
    <location>
        <begin position="626"/>
        <end position="644"/>
    </location>
</feature>
<dbReference type="AlphaFoldDB" id="A0A3R7RUI2"/>
<dbReference type="EMBL" id="MKKU01000415">
    <property type="protein sequence ID" value="RNF13267.1"/>
    <property type="molecule type" value="Genomic_DNA"/>
</dbReference>
<feature type="region of interest" description="Disordered" evidence="1">
    <location>
        <begin position="311"/>
        <end position="330"/>
    </location>
</feature>
<dbReference type="RefSeq" id="XP_029226750.1">
    <property type="nucleotide sequence ID" value="XM_029373128.1"/>
</dbReference>
<dbReference type="GeneID" id="40319859"/>
<gene>
    <name evidence="4" type="ORF">Tco025E_06248</name>
</gene>
<keyword evidence="2" id="KW-0472">Membrane</keyword>
<dbReference type="Proteomes" id="UP000284403">
    <property type="component" value="Unassembled WGS sequence"/>
</dbReference>
<proteinExistence type="predicted"/>
<sequence>MRGGASLFFAVVACSLLLCPPVATLDAFTQREFEFELWPMPRFSDGSVRCGLQKQWFILNEDNRPFSMTREGEIKLEVRTLSFDVNALGAYANRLMYARKLGEASPETTCLLFTQPRIFRVMQQITVASAVGAVPLAADFGMVPEYFLDDAFMAMDTVLVFKVFAYRDWQRLMKQMKMQPEKRFSNSENLFTTSPDVPLDDVLLRMERVCSAPALLTKHIDTASAYHTTVDSIQLQPQTHVVAVLMQCSHTPVKVRVFFQMSNINGRGSAEYISTENVYLLFLTAYVVLFTIMLFLIIPCGYSCRTLSATSSVGGDGENRTAARRGSPNGGIFNGRGNVLATVGGTDGASIYRQSEDDRLNAVNLDRAWETGAGVENSTSAVAPSSSPRRCSKGCCRAFWSKVRHVFRQYLLILYPPLQWIVLLSLIIRGTFCLMKLIRYRTIVEHPEEPQGCLGILAVLLDVGSRTTVFVMQQLVCIGWGCAYRRPPTIKIVTAALASVITFFAYVFNGTCSSNGLPAIYTTYDGDREYTSFRCMTIRTIVLACELLGWTLNLFQLTTLMATIGRAATTTGPSRRGLGLLGEKTALYLRYRSMCVPYALGMLLPQVLFVIFSNTLMGIDDHYVEIALREFSQWYALAFVLLFLRKEPFYL</sequence>
<comment type="caution">
    <text evidence="4">The sequence shown here is derived from an EMBL/GenBank/DDBJ whole genome shotgun (WGS) entry which is preliminary data.</text>
</comment>
<evidence type="ECO:0000256" key="2">
    <source>
        <dbReference type="SAM" id="Phobius"/>
    </source>
</evidence>
<keyword evidence="3" id="KW-0732">Signal</keyword>
<organism evidence="4 5">
    <name type="scientific">Trypanosoma conorhini</name>
    <dbReference type="NCBI Taxonomy" id="83891"/>
    <lineage>
        <taxon>Eukaryota</taxon>
        <taxon>Discoba</taxon>
        <taxon>Euglenozoa</taxon>
        <taxon>Kinetoplastea</taxon>
        <taxon>Metakinetoplastina</taxon>
        <taxon>Trypanosomatida</taxon>
        <taxon>Trypanosomatidae</taxon>
        <taxon>Trypanosoma</taxon>
    </lineage>
</organism>
<feature type="chain" id="PRO_5018736554" description="G protein-coupled receptor" evidence="3">
    <location>
        <begin position="25"/>
        <end position="651"/>
    </location>
</feature>
<evidence type="ECO:0000313" key="5">
    <source>
        <dbReference type="Proteomes" id="UP000284403"/>
    </source>
</evidence>
<feature type="transmembrane region" description="Helical" evidence="2">
    <location>
        <begin position="410"/>
        <end position="432"/>
    </location>
</feature>
<name>A0A3R7RUI2_9TRYP</name>